<dbReference type="OrthoDB" id="983080at2"/>
<organism evidence="1 2">
    <name type="scientific">Chryseobacterium soli</name>
    <dbReference type="NCBI Taxonomy" id="445961"/>
    <lineage>
        <taxon>Bacteria</taxon>
        <taxon>Pseudomonadati</taxon>
        <taxon>Bacteroidota</taxon>
        <taxon>Flavobacteriia</taxon>
        <taxon>Flavobacteriales</taxon>
        <taxon>Weeksellaceae</taxon>
        <taxon>Chryseobacterium group</taxon>
        <taxon>Chryseobacterium</taxon>
    </lineage>
</organism>
<dbReference type="RefSeq" id="WP_034713247.1">
    <property type="nucleotide sequence ID" value="NZ_JPRH01000007.1"/>
</dbReference>
<gene>
    <name evidence="1" type="ORF">IW15_16250</name>
</gene>
<dbReference type="Proteomes" id="UP000028705">
    <property type="component" value="Unassembled WGS sequence"/>
</dbReference>
<evidence type="ECO:0000313" key="1">
    <source>
        <dbReference type="EMBL" id="KFF11302.1"/>
    </source>
</evidence>
<dbReference type="eggNOG" id="ENOG5034884">
    <property type="taxonomic scope" value="Bacteria"/>
</dbReference>
<proteinExistence type="predicted"/>
<dbReference type="AlphaFoldDB" id="A0A086A3N8"/>
<comment type="caution">
    <text evidence="1">The sequence shown here is derived from an EMBL/GenBank/DDBJ whole genome shotgun (WGS) entry which is preliminary data.</text>
</comment>
<protein>
    <recommendedName>
        <fullName evidence="3">Lipoprotein</fullName>
    </recommendedName>
</protein>
<dbReference type="PROSITE" id="PS51257">
    <property type="entry name" value="PROKAR_LIPOPROTEIN"/>
    <property type="match status" value="1"/>
</dbReference>
<evidence type="ECO:0000313" key="2">
    <source>
        <dbReference type="Proteomes" id="UP000028705"/>
    </source>
</evidence>
<evidence type="ECO:0008006" key="3">
    <source>
        <dbReference type="Google" id="ProtNLM"/>
    </source>
</evidence>
<dbReference type="EMBL" id="JPRH01000007">
    <property type="protein sequence ID" value="KFF11302.1"/>
    <property type="molecule type" value="Genomic_DNA"/>
</dbReference>
<keyword evidence="2" id="KW-1185">Reference proteome</keyword>
<sequence>MMKKYVLIICVLTAISCEKKETANEINIEHSIRPKKENRIVEIVSKKNKDIESVQHVDRPNESKIIKSKFDIKLLFGIWTNDPEGPHADFDLNKKSFYVVDYDGNGDMPYIINEDSLKVYYNDFVSVGIIKKVTKDTLKIDWNENGTINYVKWKE</sequence>
<accession>A0A086A3N8</accession>
<dbReference type="STRING" id="445961.IW15_16250"/>
<name>A0A086A3N8_9FLAO</name>
<reference evidence="1 2" key="1">
    <citation type="submission" date="2014-07" db="EMBL/GenBank/DDBJ databases">
        <title>Genome of Chryseobacterium soli DSM 19298.</title>
        <authorList>
            <person name="Stropko S.J."/>
            <person name="Pipes S.E."/>
            <person name="Newman J."/>
        </authorList>
    </citation>
    <scope>NUCLEOTIDE SEQUENCE [LARGE SCALE GENOMIC DNA]</scope>
    <source>
        <strain evidence="1 2">DSM 19298</strain>
    </source>
</reference>